<evidence type="ECO:0000313" key="2">
    <source>
        <dbReference type="Proteomes" id="UP000270261"/>
    </source>
</evidence>
<reference evidence="1 2" key="1">
    <citation type="submission" date="2018-11" db="EMBL/GenBank/DDBJ databases">
        <title>Genome sequencing of Lautropia sp. KCOM 2505 (= ChDC F240).</title>
        <authorList>
            <person name="Kook J.-K."/>
            <person name="Park S.-N."/>
            <person name="Lim Y.K."/>
        </authorList>
    </citation>
    <scope>NUCLEOTIDE SEQUENCE [LARGE SCALE GENOMIC DNA]</scope>
    <source>
        <strain evidence="1 2">KCOM 2505</strain>
    </source>
</reference>
<dbReference type="Proteomes" id="UP000270261">
    <property type="component" value="Unassembled WGS sequence"/>
</dbReference>
<gene>
    <name evidence="1" type="ORF">EHV23_13190</name>
</gene>
<comment type="caution">
    <text evidence="1">The sequence shown here is derived from an EMBL/GenBank/DDBJ whole genome shotgun (WGS) entry which is preliminary data.</text>
</comment>
<protein>
    <submittedName>
        <fullName evidence="1">Uncharacterized protein</fullName>
    </submittedName>
</protein>
<proteinExistence type="predicted"/>
<accession>A0A426FNL1</accession>
<dbReference type="EMBL" id="RRUE01000002">
    <property type="protein sequence ID" value="RRN44277.1"/>
    <property type="molecule type" value="Genomic_DNA"/>
</dbReference>
<organism evidence="1 2">
    <name type="scientific">Lautropia dentalis</name>
    <dbReference type="NCBI Taxonomy" id="2490857"/>
    <lineage>
        <taxon>Bacteria</taxon>
        <taxon>Pseudomonadati</taxon>
        <taxon>Pseudomonadota</taxon>
        <taxon>Betaproteobacteria</taxon>
        <taxon>Burkholderiales</taxon>
        <taxon>Burkholderiaceae</taxon>
        <taxon>Lautropia</taxon>
    </lineage>
</organism>
<keyword evidence="2" id="KW-1185">Reference proteome</keyword>
<dbReference type="RefSeq" id="WP_125096472.1">
    <property type="nucleotide sequence ID" value="NZ_RRUE01000002.1"/>
</dbReference>
<evidence type="ECO:0000313" key="1">
    <source>
        <dbReference type="EMBL" id="RRN44277.1"/>
    </source>
</evidence>
<name>A0A426FNL1_9BURK</name>
<dbReference type="AlphaFoldDB" id="A0A426FNL1"/>
<sequence length="171" mass="19741">MGQHGVQCAYVDFLRWATQFPRHQMQEHPRSQRVTLLSPLQRSRFMAATRGRDAFLYVQHAEHWLMRLPVERACVSDQLYLLFSGMNLRSGHCMPATALGIKFLYQDELEAFLQAERLWISSCWLGDREEVAGFGSEVIGVPISRQDIVEVLEASTPGTSTNRLRERNRQF</sequence>